<dbReference type="InterPro" id="IPR009061">
    <property type="entry name" value="DNA-bd_dom_put_sf"/>
</dbReference>
<sequence length="157" mass="17706">MKINPVTNRGLSIGQISDRTGLAPSAIRYYEDENLVTPFRNAGGQRRFERADIRRLSFVMIAQQLGFSIKQIKAAMGSLPDNRTPTKADWERLSRQFRADLDSRISQMQALRDKLDGCIGCGCLSLSHCKLYNPKDRIRTKGQGPRYLMGNSSDELP</sequence>
<reference evidence="10" key="1">
    <citation type="submission" date="2016-11" db="EMBL/GenBank/DDBJ databases">
        <authorList>
            <person name="Varghese N."/>
            <person name="Submissions S."/>
        </authorList>
    </citation>
    <scope>NUCLEOTIDE SEQUENCE [LARGE SCALE GENOMIC DNA]</scope>
    <source>
        <strain evidence="10">DSM 28223</strain>
    </source>
</reference>
<dbReference type="PRINTS" id="PR00040">
    <property type="entry name" value="HTHMERR"/>
</dbReference>
<dbReference type="NCBIfam" id="TIGR01950">
    <property type="entry name" value="SoxR"/>
    <property type="match status" value="1"/>
</dbReference>
<keyword evidence="7" id="KW-0804">Transcription</keyword>
<evidence type="ECO:0000256" key="1">
    <source>
        <dbReference type="ARBA" id="ARBA00022714"/>
    </source>
</evidence>
<dbReference type="PROSITE" id="PS00552">
    <property type="entry name" value="HTH_MERR_1"/>
    <property type="match status" value="1"/>
</dbReference>
<dbReference type="GO" id="GO:0003700">
    <property type="term" value="F:DNA-binding transcription factor activity"/>
    <property type="evidence" value="ECO:0007669"/>
    <property type="project" value="InterPro"/>
</dbReference>
<dbReference type="PANTHER" id="PTHR30204">
    <property type="entry name" value="REDOX-CYCLING DRUG-SENSING TRANSCRIPTIONAL ACTIVATOR SOXR"/>
    <property type="match status" value="1"/>
</dbReference>
<dbReference type="PROSITE" id="PS50937">
    <property type="entry name" value="HTH_MERR_2"/>
    <property type="match status" value="1"/>
</dbReference>
<keyword evidence="2" id="KW-0479">Metal-binding</keyword>
<gene>
    <name evidence="9" type="ORF">SAMN04488044_0560</name>
</gene>
<dbReference type="Pfam" id="PF00376">
    <property type="entry name" value="MerR"/>
    <property type="match status" value="1"/>
</dbReference>
<evidence type="ECO:0000256" key="3">
    <source>
        <dbReference type="ARBA" id="ARBA00023004"/>
    </source>
</evidence>
<evidence type="ECO:0000259" key="8">
    <source>
        <dbReference type="PROSITE" id="PS50937"/>
    </source>
</evidence>
<dbReference type="AlphaFoldDB" id="A0A1M5J766"/>
<dbReference type="OrthoDB" id="9802944at2"/>
<keyword evidence="5" id="KW-0805">Transcription regulation</keyword>
<evidence type="ECO:0000256" key="6">
    <source>
        <dbReference type="ARBA" id="ARBA00023125"/>
    </source>
</evidence>
<dbReference type="GO" id="GO:0006979">
    <property type="term" value="P:response to oxidative stress"/>
    <property type="evidence" value="ECO:0007669"/>
    <property type="project" value="InterPro"/>
</dbReference>
<dbReference type="InterPro" id="IPR010211">
    <property type="entry name" value="Redox-sen_tscrpt-act_SoxR"/>
</dbReference>
<dbReference type="InterPro" id="IPR015358">
    <property type="entry name" value="Tscrpt_reg_MerR_DNA-bd"/>
</dbReference>
<protein>
    <submittedName>
        <fullName evidence="9">Transcriptional regulator, MerR family</fullName>
    </submittedName>
</protein>
<accession>A0A1M5J766</accession>
<evidence type="ECO:0000256" key="2">
    <source>
        <dbReference type="ARBA" id="ARBA00022723"/>
    </source>
</evidence>
<dbReference type="GO" id="GO:0051537">
    <property type="term" value="F:2 iron, 2 sulfur cluster binding"/>
    <property type="evidence" value="ECO:0007669"/>
    <property type="project" value="UniProtKB-KW"/>
</dbReference>
<dbReference type="GO" id="GO:0046872">
    <property type="term" value="F:metal ion binding"/>
    <property type="evidence" value="ECO:0007669"/>
    <property type="project" value="UniProtKB-KW"/>
</dbReference>
<dbReference type="EMBL" id="FQWM01000001">
    <property type="protein sequence ID" value="SHG36080.1"/>
    <property type="molecule type" value="Genomic_DNA"/>
</dbReference>
<dbReference type="Proteomes" id="UP000184211">
    <property type="component" value="Unassembled WGS sequence"/>
</dbReference>
<dbReference type="InterPro" id="IPR047057">
    <property type="entry name" value="MerR_fam"/>
</dbReference>
<dbReference type="GO" id="GO:0003677">
    <property type="term" value="F:DNA binding"/>
    <property type="evidence" value="ECO:0007669"/>
    <property type="project" value="UniProtKB-KW"/>
</dbReference>
<dbReference type="STRING" id="870908.SAMN04488044_0560"/>
<evidence type="ECO:0000313" key="9">
    <source>
        <dbReference type="EMBL" id="SHG36080.1"/>
    </source>
</evidence>
<evidence type="ECO:0000256" key="7">
    <source>
        <dbReference type="ARBA" id="ARBA00023163"/>
    </source>
</evidence>
<keyword evidence="4" id="KW-0411">Iron-sulfur</keyword>
<proteinExistence type="predicted"/>
<keyword evidence="1" id="KW-0001">2Fe-2S</keyword>
<dbReference type="SMART" id="SM00422">
    <property type="entry name" value="HTH_MERR"/>
    <property type="match status" value="1"/>
</dbReference>
<evidence type="ECO:0000313" key="10">
    <source>
        <dbReference type="Proteomes" id="UP000184211"/>
    </source>
</evidence>
<keyword evidence="10" id="KW-1185">Reference proteome</keyword>
<dbReference type="SUPFAM" id="SSF46955">
    <property type="entry name" value="Putative DNA-binding domain"/>
    <property type="match status" value="1"/>
</dbReference>
<dbReference type="InterPro" id="IPR000551">
    <property type="entry name" value="MerR-type_HTH_dom"/>
</dbReference>
<organism evidence="9 10">
    <name type="scientific">Cognatishimia maritima</name>
    <dbReference type="NCBI Taxonomy" id="870908"/>
    <lineage>
        <taxon>Bacteria</taxon>
        <taxon>Pseudomonadati</taxon>
        <taxon>Pseudomonadota</taxon>
        <taxon>Alphaproteobacteria</taxon>
        <taxon>Rhodobacterales</taxon>
        <taxon>Paracoccaceae</taxon>
        <taxon>Cognatishimia</taxon>
    </lineage>
</organism>
<evidence type="ECO:0000256" key="5">
    <source>
        <dbReference type="ARBA" id="ARBA00023015"/>
    </source>
</evidence>
<dbReference type="Gene3D" id="1.10.1660.10">
    <property type="match status" value="1"/>
</dbReference>
<dbReference type="PANTHER" id="PTHR30204:SF0">
    <property type="entry name" value="REDOX-SENSITIVE TRANSCRIPTIONAL ACTIVATOR SOXR"/>
    <property type="match status" value="1"/>
</dbReference>
<dbReference type="CDD" id="cd01110">
    <property type="entry name" value="HTH_SoxR"/>
    <property type="match status" value="1"/>
</dbReference>
<dbReference type="Pfam" id="PF09278">
    <property type="entry name" value="MerR-DNA-bind"/>
    <property type="match status" value="1"/>
</dbReference>
<keyword evidence="3" id="KW-0408">Iron</keyword>
<evidence type="ECO:0000256" key="4">
    <source>
        <dbReference type="ARBA" id="ARBA00023014"/>
    </source>
</evidence>
<name>A0A1M5J766_9RHOB</name>
<keyword evidence="6" id="KW-0238">DNA-binding</keyword>
<feature type="domain" description="HTH merR-type" evidence="8">
    <location>
        <begin position="10"/>
        <end position="78"/>
    </location>
</feature>